<reference evidence="2 3" key="1">
    <citation type="submission" date="2016-09" db="EMBL/GenBank/DDBJ databases">
        <title>Genome-resolved meta-omics ties microbial dynamics to process performance in biotechnology for thiocyanate degradation.</title>
        <authorList>
            <person name="Kantor R.S."/>
            <person name="Huddy R.J."/>
            <person name="Iyer R."/>
            <person name="Thomas B.C."/>
            <person name="Brown C.T."/>
            <person name="Anantharaman K."/>
            <person name="Tringe S."/>
            <person name="Hettich R.L."/>
            <person name="Harrison S.T."/>
            <person name="Banfield J.F."/>
        </authorList>
    </citation>
    <scope>NUCLEOTIDE SEQUENCE [LARGE SCALE GENOMIC DNA]</scope>
    <source>
        <strain evidence="2">59-99</strain>
    </source>
</reference>
<dbReference type="EMBL" id="MKVH01000003">
    <property type="protein sequence ID" value="OJX60930.1"/>
    <property type="molecule type" value="Genomic_DNA"/>
</dbReference>
<evidence type="ECO:0000256" key="1">
    <source>
        <dbReference type="SAM" id="SignalP"/>
    </source>
</evidence>
<feature type="chain" id="PRO_5012341030" evidence="1">
    <location>
        <begin position="19"/>
        <end position="108"/>
    </location>
</feature>
<evidence type="ECO:0000313" key="3">
    <source>
        <dbReference type="Proteomes" id="UP000184233"/>
    </source>
</evidence>
<dbReference type="Proteomes" id="UP000184233">
    <property type="component" value="Unassembled WGS sequence"/>
</dbReference>
<evidence type="ECO:0000313" key="2">
    <source>
        <dbReference type="EMBL" id="OJX60930.1"/>
    </source>
</evidence>
<protein>
    <submittedName>
        <fullName evidence="2">Uncharacterized protein</fullName>
    </submittedName>
</protein>
<organism evidence="2 3">
    <name type="scientific">Candidatus Kapaibacterium thiocyanatum</name>
    <dbReference type="NCBI Taxonomy" id="1895771"/>
    <lineage>
        <taxon>Bacteria</taxon>
        <taxon>Pseudomonadati</taxon>
        <taxon>Candidatus Kapaibacteriota</taxon>
        <taxon>Candidatus Kapaibacteriia</taxon>
        <taxon>Candidatus Kapaibacteriales</taxon>
        <taxon>Candidatus Kapaibacteriaceae</taxon>
        <taxon>Candidatus Kapaibacterium</taxon>
    </lineage>
</organism>
<sequence length="108" mass="12250">MYTICISMLLSLSLTACSSDRKVSEETNTATVTKTRKVVINGDYSIDIPDHMKERKGLNDDASLQFCNIFKGMYVIVIDESKDTFIDTFKGIDEYDTTRSVAQNYRDV</sequence>
<comment type="caution">
    <text evidence="2">The sequence shown here is derived from an EMBL/GenBank/DDBJ whole genome shotgun (WGS) entry which is preliminary data.</text>
</comment>
<dbReference type="STRING" id="1895771.BGO89_05030"/>
<accession>A0A1M3L5V9</accession>
<dbReference type="AlphaFoldDB" id="A0A1M3L5V9"/>
<proteinExistence type="predicted"/>
<name>A0A1M3L5V9_9BACT</name>
<keyword evidence="1" id="KW-0732">Signal</keyword>
<gene>
    <name evidence="2" type="ORF">BGO89_05030</name>
</gene>
<feature type="signal peptide" evidence="1">
    <location>
        <begin position="1"/>
        <end position="18"/>
    </location>
</feature>